<dbReference type="PANTHER" id="PTHR44846:SF17">
    <property type="entry name" value="GNTR-FAMILY TRANSCRIPTIONAL REGULATOR"/>
    <property type="match status" value="1"/>
</dbReference>
<feature type="domain" description="HTH gntR-type" evidence="5">
    <location>
        <begin position="152"/>
        <end position="220"/>
    </location>
</feature>
<protein>
    <submittedName>
        <fullName evidence="6">GntR family transcriptional regulator</fullName>
    </submittedName>
</protein>
<evidence type="ECO:0000256" key="1">
    <source>
        <dbReference type="ARBA" id="ARBA00023015"/>
    </source>
</evidence>
<dbReference type="Gene3D" id="1.10.10.10">
    <property type="entry name" value="Winged helix-like DNA-binding domain superfamily/Winged helix DNA-binding domain"/>
    <property type="match status" value="4"/>
</dbReference>
<feature type="region of interest" description="Disordered" evidence="4">
    <location>
        <begin position="125"/>
        <end position="149"/>
    </location>
</feature>
<feature type="domain" description="HTH gntR-type" evidence="5">
    <location>
        <begin position="230"/>
        <end position="298"/>
    </location>
</feature>
<keyword evidence="3" id="KW-0804">Transcription</keyword>
<dbReference type="GO" id="GO:0003700">
    <property type="term" value="F:DNA-binding transcription factor activity"/>
    <property type="evidence" value="ECO:0007669"/>
    <property type="project" value="InterPro"/>
</dbReference>
<feature type="compositionally biased region" description="Basic and acidic residues" evidence="4">
    <location>
        <begin position="318"/>
        <end position="329"/>
    </location>
</feature>
<accession>A0A7X5X434</accession>
<dbReference type="SMART" id="SM00345">
    <property type="entry name" value="HTH_GNTR"/>
    <property type="match status" value="4"/>
</dbReference>
<comment type="caution">
    <text evidence="6">The sequence shown here is derived from an EMBL/GenBank/DDBJ whole genome shotgun (WGS) entry which is preliminary data.</text>
</comment>
<evidence type="ECO:0000313" key="6">
    <source>
        <dbReference type="EMBL" id="NIY65515.1"/>
    </source>
</evidence>
<organism evidence="6 7">
    <name type="scientific">Streptomyces malaysiensis</name>
    <dbReference type="NCBI Taxonomy" id="92644"/>
    <lineage>
        <taxon>Bacteria</taxon>
        <taxon>Bacillati</taxon>
        <taxon>Actinomycetota</taxon>
        <taxon>Actinomycetes</taxon>
        <taxon>Kitasatosporales</taxon>
        <taxon>Streptomycetaceae</taxon>
        <taxon>Streptomyces</taxon>
        <taxon>Streptomyces violaceusniger group</taxon>
    </lineage>
</organism>
<dbReference type="RefSeq" id="WP_167501600.1">
    <property type="nucleotide sequence ID" value="NZ_JAALLH010000001.1"/>
</dbReference>
<dbReference type="InterPro" id="IPR036390">
    <property type="entry name" value="WH_DNA-bd_sf"/>
</dbReference>
<dbReference type="CDD" id="cd07377">
    <property type="entry name" value="WHTH_GntR"/>
    <property type="match status" value="1"/>
</dbReference>
<dbReference type="Proteomes" id="UP000536624">
    <property type="component" value="Unassembled WGS sequence"/>
</dbReference>
<dbReference type="InterPro" id="IPR036388">
    <property type="entry name" value="WH-like_DNA-bd_sf"/>
</dbReference>
<proteinExistence type="predicted"/>
<dbReference type="SUPFAM" id="SSF46785">
    <property type="entry name" value="Winged helix' DNA-binding domain"/>
    <property type="match status" value="4"/>
</dbReference>
<evidence type="ECO:0000313" key="7">
    <source>
        <dbReference type="Proteomes" id="UP000536624"/>
    </source>
</evidence>
<evidence type="ECO:0000259" key="5">
    <source>
        <dbReference type="PROSITE" id="PS50949"/>
    </source>
</evidence>
<feature type="domain" description="HTH gntR-type" evidence="5">
    <location>
        <begin position="74"/>
        <end position="143"/>
    </location>
</feature>
<evidence type="ECO:0000256" key="3">
    <source>
        <dbReference type="ARBA" id="ARBA00023163"/>
    </source>
</evidence>
<dbReference type="EMBL" id="JAALLH010000001">
    <property type="protein sequence ID" value="NIY65515.1"/>
    <property type="molecule type" value="Genomic_DNA"/>
</dbReference>
<dbReference type="GO" id="GO:0045892">
    <property type="term" value="P:negative regulation of DNA-templated transcription"/>
    <property type="evidence" value="ECO:0007669"/>
    <property type="project" value="TreeGrafter"/>
</dbReference>
<dbReference type="PANTHER" id="PTHR44846">
    <property type="entry name" value="MANNOSYL-D-GLYCERATE TRANSPORT/METABOLISM SYSTEM REPRESSOR MNGR-RELATED"/>
    <property type="match status" value="1"/>
</dbReference>
<dbReference type="PROSITE" id="PS50949">
    <property type="entry name" value="HTH_GNTR"/>
    <property type="match status" value="3"/>
</dbReference>
<keyword evidence="1" id="KW-0805">Transcription regulation</keyword>
<dbReference type="GO" id="GO:0003677">
    <property type="term" value="F:DNA binding"/>
    <property type="evidence" value="ECO:0007669"/>
    <property type="project" value="UniProtKB-KW"/>
</dbReference>
<dbReference type="InterPro" id="IPR050679">
    <property type="entry name" value="Bact_HTH_transcr_reg"/>
</dbReference>
<gene>
    <name evidence="6" type="ORF">SMALB_3513</name>
</gene>
<dbReference type="InterPro" id="IPR000524">
    <property type="entry name" value="Tscrpt_reg_HTH_GntR"/>
</dbReference>
<feature type="region of interest" description="Disordered" evidence="4">
    <location>
        <begin position="287"/>
        <end position="329"/>
    </location>
</feature>
<dbReference type="AlphaFoldDB" id="A0A7X5X434"/>
<keyword evidence="2" id="KW-0238">DNA-binding</keyword>
<evidence type="ECO:0000256" key="2">
    <source>
        <dbReference type="ARBA" id="ARBA00023125"/>
    </source>
</evidence>
<dbReference type="Pfam" id="PF00392">
    <property type="entry name" value="GntR"/>
    <property type="match status" value="3"/>
</dbReference>
<sequence length="329" mass="35339">MTTTSATIATVLAQQLADGALTPHELSRIDLLARRFQVSPPVVRTARKRLEDQGLVARTPSGYSLSPAPDCPTANKTDRVEQFILTQINEGRYKPGDLVPTGAELARRLDVSLSTAGDALRRLKDHGVLHGGPGKAGTRVAGAGQKPPRTTAERASQVAAAIRKQIQDGKYPPGTLLPSNHKLAQEHQVPEHVIVHVIKVLAADGVVETLGSVGKLVRDPKGTTGDRQLLSKSEQFIAALRDDILNRTWSPGDLLPSSVKLAQRYGLGQTTVVKSLPKLRAEGLLENAETDTAAADTRDASSPGRYRITAPDTWPDAARTRDTRQQDPP</sequence>
<name>A0A7X5X434_STRMQ</name>
<reference evidence="6 7" key="1">
    <citation type="submission" date="2020-02" db="EMBL/GenBank/DDBJ databases">
        <title>Streptomyces malaysiensis DSM14702 (JHCC583434, PFL_A843) Genome sequencing and assembly.</title>
        <authorList>
            <person name="Samborskyy M."/>
        </authorList>
    </citation>
    <scope>NUCLEOTIDE SEQUENCE [LARGE SCALE GENOMIC DNA]</scope>
    <source>
        <strain evidence="6 7">DSM 14702</strain>
    </source>
</reference>
<evidence type="ECO:0000256" key="4">
    <source>
        <dbReference type="SAM" id="MobiDB-lite"/>
    </source>
</evidence>